<dbReference type="InterPro" id="IPR036878">
    <property type="entry name" value="Glu_permease_IIB"/>
</dbReference>
<keyword evidence="16" id="KW-1185">Reference proteome</keyword>
<dbReference type="PROSITE" id="PS51103">
    <property type="entry name" value="PTS_EIIC_TYPE_1"/>
    <property type="match status" value="1"/>
</dbReference>
<gene>
    <name evidence="15" type="ORF">ACE3NQ_07315</name>
</gene>
<dbReference type="Proteomes" id="UP001580407">
    <property type="component" value="Unassembled WGS sequence"/>
</dbReference>
<accession>A0ABV5B4W5</accession>
<dbReference type="PROSITE" id="PS01035">
    <property type="entry name" value="PTS_EIIB_TYPE_1_CYS"/>
    <property type="match status" value="1"/>
</dbReference>
<feature type="transmembrane region" description="Helical" evidence="12">
    <location>
        <begin position="476"/>
        <end position="497"/>
    </location>
</feature>
<feature type="transmembrane region" description="Helical" evidence="12">
    <location>
        <begin position="447"/>
        <end position="469"/>
    </location>
</feature>
<evidence type="ECO:0000256" key="5">
    <source>
        <dbReference type="ARBA" id="ARBA00022679"/>
    </source>
</evidence>
<evidence type="ECO:0000259" key="13">
    <source>
        <dbReference type="PROSITE" id="PS51098"/>
    </source>
</evidence>
<comment type="subcellular location">
    <subcellularLocation>
        <location evidence="1">Cell membrane</location>
        <topology evidence="1">Multi-pass membrane protein</topology>
    </subcellularLocation>
</comment>
<dbReference type="Pfam" id="PF00367">
    <property type="entry name" value="PTS_EIIB"/>
    <property type="match status" value="1"/>
</dbReference>
<feature type="transmembrane region" description="Helical" evidence="12">
    <location>
        <begin position="290"/>
        <end position="311"/>
    </location>
</feature>
<dbReference type="PANTHER" id="PTHR30175">
    <property type="entry name" value="PHOSPHOTRANSFERASE SYSTEM TRANSPORT PROTEIN"/>
    <property type="match status" value="1"/>
</dbReference>
<keyword evidence="6" id="KW-0598">Phosphotransferase system</keyword>
<feature type="domain" description="PTS EIIB type-1" evidence="13">
    <location>
        <begin position="23"/>
        <end position="106"/>
    </location>
</feature>
<evidence type="ECO:0000256" key="6">
    <source>
        <dbReference type="ARBA" id="ARBA00022683"/>
    </source>
</evidence>
<protein>
    <submittedName>
        <fullName evidence="15">PTS transporter subunit EIIC</fullName>
    </submittedName>
</protein>
<keyword evidence="3" id="KW-1003">Cell membrane</keyword>
<reference evidence="15 16" key="1">
    <citation type="submission" date="2024-09" db="EMBL/GenBank/DDBJ databases">
        <authorList>
            <person name="Ruan L."/>
        </authorList>
    </citation>
    <scope>NUCLEOTIDE SEQUENCE [LARGE SCALE GENOMIC DNA]</scope>
    <source>
        <strain evidence="15 16">D33</strain>
    </source>
</reference>
<dbReference type="InterPro" id="IPR001996">
    <property type="entry name" value="PTS_IIB_1"/>
</dbReference>
<dbReference type="InterPro" id="IPR013013">
    <property type="entry name" value="PTS_EIIC_1"/>
</dbReference>
<dbReference type="RefSeq" id="WP_375524513.1">
    <property type="nucleotide sequence ID" value="NZ_JBHILM010000006.1"/>
</dbReference>
<dbReference type="Pfam" id="PF02378">
    <property type="entry name" value="PTS_EIIC"/>
    <property type="match status" value="1"/>
</dbReference>
<evidence type="ECO:0000259" key="14">
    <source>
        <dbReference type="PROSITE" id="PS51103"/>
    </source>
</evidence>
<keyword evidence="9 12" id="KW-1133">Transmembrane helix</keyword>
<feature type="transmembrane region" description="Helical" evidence="12">
    <location>
        <begin position="219"/>
        <end position="238"/>
    </location>
</feature>
<sequence length="516" mass="54301">MQQEEIRPGQDERSTRKTSGSARTLALRLIELCGGTANVIECLHCTTRLRFRVKDSRLVDEPGLNAAEAVLEVLVRGGQLHIILDPSVVFKVHRHIVSTLQSGEPLIKTEKEQSLSPVPAALPSSLSAPARTSDAGRVLGDRGLLNRFMAAALVFSDIVVPIIPLFIGAGLMLGLFNLMGVMGWNDPDSVRFRALSLLTGSAFQIIAVMFGYHTARRFGGTPALGAVIGIVMTYPGFLRFTGFGGNGPDPQSFLIAPQFGYQGAVIPTILAVMLLALIEKGLRRIIPSSGAALIIPFLCFVLAGSLAVLVIDPLTSRLGAFLSSSLEQVFTCGGTVFGLLLGGIYSTIVITGLHQGIQAVEIGLISNPDIGVNFLLPIWSMANIAQAGAGLAVYARTRDMALRKVALPASITALFGITEPVTFGVNLKLGRPFLGAAAGGAAGGGYVAFHQVVANSFGLTGIPMIAFAVQPGGMNLVHYLTGFLIALATAFAVTWFLSGEKPAQDTTSVNLPQVQG</sequence>
<dbReference type="PANTHER" id="PTHR30175:SF7">
    <property type="entry name" value="NEGATIVE REGULATOR OF SACY ACTIVITY"/>
    <property type="match status" value="1"/>
</dbReference>
<evidence type="ECO:0000313" key="16">
    <source>
        <dbReference type="Proteomes" id="UP001580407"/>
    </source>
</evidence>
<organism evidence="15 16">
    <name type="scientific">Paenibacillus terreus</name>
    <dbReference type="NCBI Taxonomy" id="1387834"/>
    <lineage>
        <taxon>Bacteria</taxon>
        <taxon>Bacillati</taxon>
        <taxon>Bacillota</taxon>
        <taxon>Bacilli</taxon>
        <taxon>Bacillales</taxon>
        <taxon>Paenibacillaceae</taxon>
        <taxon>Paenibacillus</taxon>
    </lineage>
</organism>
<evidence type="ECO:0000256" key="7">
    <source>
        <dbReference type="ARBA" id="ARBA00022692"/>
    </source>
</evidence>
<evidence type="ECO:0000256" key="10">
    <source>
        <dbReference type="ARBA" id="ARBA00023136"/>
    </source>
</evidence>
<dbReference type="PROSITE" id="PS51098">
    <property type="entry name" value="PTS_EIIB_TYPE_1"/>
    <property type="match status" value="1"/>
</dbReference>
<dbReference type="Gene3D" id="3.30.1360.60">
    <property type="entry name" value="Glucose permease domain IIB"/>
    <property type="match status" value="1"/>
</dbReference>
<dbReference type="InterPro" id="IPR018113">
    <property type="entry name" value="PTrfase_EIIB_Cys"/>
</dbReference>
<keyword evidence="7 12" id="KW-0812">Transmembrane</keyword>
<dbReference type="EMBL" id="JBHILM010000006">
    <property type="protein sequence ID" value="MFB5680715.1"/>
    <property type="molecule type" value="Genomic_DNA"/>
</dbReference>
<evidence type="ECO:0000313" key="15">
    <source>
        <dbReference type="EMBL" id="MFB5680715.1"/>
    </source>
</evidence>
<evidence type="ECO:0000256" key="11">
    <source>
        <dbReference type="PROSITE-ProRule" id="PRU00421"/>
    </source>
</evidence>
<evidence type="ECO:0000256" key="1">
    <source>
        <dbReference type="ARBA" id="ARBA00004651"/>
    </source>
</evidence>
<evidence type="ECO:0000256" key="8">
    <source>
        <dbReference type="ARBA" id="ARBA00022777"/>
    </source>
</evidence>
<feature type="active site" description="Phosphocysteine intermediate; for EIIB activity" evidence="11">
    <location>
        <position position="45"/>
    </location>
</feature>
<evidence type="ECO:0000256" key="2">
    <source>
        <dbReference type="ARBA" id="ARBA00022448"/>
    </source>
</evidence>
<dbReference type="InterPro" id="IPR003352">
    <property type="entry name" value="PTS_EIIC"/>
</dbReference>
<evidence type="ECO:0000256" key="12">
    <source>
        <dbReference type="SAM" id="Phobius"/>
    </source>
</evidence>
<dbReference type="SUPFAM" id="SSF55604">
    <property type="entry name" value="Glucose permease domain IIB"/>
    <property type="match status" value="1"/>
</dbReference>
<keyword evidence="10 12" id="KW-0472">Membrane</keyword>
<keyword evidence="8" id="KW-0418">Kinase</keyword>
<comment type="caution">
    <text evidence="15">The sequence shown here is derived from an EMBL/GenBank/DDBJ whole genome shotgun (WGS) entry which is preliminary data.</text>
</comment>
<proteinExistence type="predicted"/>
<keyword evidence="2" id="KW-0813">Transport</keyword>
<feature type="transmembrane region" description="Helical" evidence="12">
    <location>
        <begin position="192"/>
        <end position="212"/>
    </location>
</feature>
<feature type="transmembrane region" description="Helical" evidence="12">
    <location>
        <begin position="406"/>
        <end position="427"/>
    </location>
</feature>
<evidence type="ECO:0000256" key="9">
    <source>
        <dbReference type="ARBA" id="ARBA00022989"/>
    </source>
</evidence>
<feature type="domain" description="PTS EIIC type-1" evidence="14">
    <location>
        <begin position="153"/>
        <end position="513"/>
    </location>
</feature>
<keyword evidence="5" id="KW-0808">Transferase</keyword>
<evidence type="ECO:0000256" key="4">
    <source>
        <dbReference type="ARBA" id="ARBA00022597"/>
    </source>
</evidence>
<feature type="transmembrane region" description="Helical" evidence="12">
    <location>
        <begin position="258"/>
        <end position="278"/>
    </location>
</feature>
<feature type="transmembrane region" description="Helical" evidence="12">
    <location>
        <begin position="148"/>
        <end position="172"/>
    </location>
</feature>
<keyword evidence="4" id="KW-0762">Sugar transport</keyword>
<dbReference type="InterPro" id="IPR050558">
    <property type="entry name" value="PTS_Sugar-Specific_Components"/>
</dbReference>
<name>A0ABV5B4W5_9BACL</name>
<evidence type="ECO:0000256" key="3">
    <source>
        <dbReference type="ARBA" id="ARBA00022475"/>
    </source>
</evidence>